<feature type="transmembrane region" description="Helical" evidence="1">
    <location>
        <begin position="12"/>
        <end position="30"/>
    </location>
</feature>
<keyword evidence="1" id="KW-1133">Transmembrane helix</keyword>
<feature type="transmembrane region" description="Helical" evidence="1">
    <location>
        <begin position="50"/>
        <end position="76"/>
    </location>
</feature>
<dbReference type="EMBL" id="FAXN01000054">
    <property type="protein sequence ID" value="CUV65949.1"/>
    <property type="molecule type" value="Genomic_DNA"/>
</dbReference>
<keyword evidence="1" id="KW-0812">Transmembrane</keyword>
<evidence type="ECO:0000256" key="1">
    <source>
        <dbReference type="SAM" id="Phobius"/>
    </source>
</evidence>
<sequence length="361" mass="42343">MIKSILVNRVTIYLLYAVVISYFAYFIPITPNEAFEFYKSDGLVSKFMHFGYSFFQNTFGIRLLFVINATVALFLFDIFSRDILKDKNDALQASAIFALLPAMIFGGAIANIALIVFNLVLIYLISYYRKFYFGEAIALLLLFLIHDASIFFFLSIFIYGVFKKEKRTAIFGVLALIGFWYFHRGIEISGHPWGHFVETFSIYAAVFSPFIFLYFLYVIYRIWIKEEKDIVWSISSFAFFVSILLSIRQRILVTDFTPYVLVGFVLMFRVYFQSLRVRLPKFQKIYKNGFNISMGSLVVVLIFVFSQPLIFNFNGQYLFTKVYEPYKIQKQLKEKNIHCFNSKNKKAELQLKFYGISRCKK</sequence>
<gene>
    <name evidence="2" type="ORF">BN3087_520018</name>
</gene>
<evidence type="ECO:0000313" key="2">
    <source>
        <dbReference type="EMBL" id="CUV65949.1"/>
    </source>
</evidence>
<feature type="transmembrane region" description="Helical" evidence="1">
    <location>
        <begin position="97"/>
        <end position="125"/>
    </location>
</feature>
<name>A0A0S4XNZ4_9BACT</name>
<feature type="transmembrane region" description="Helical" evidence="1">
    <location>
        <begin position="253"/>
        <end position="272"/>
    </location>
</feature>
<reference evidence="2" key="1">
    <citation type="submission" date="2015-11" db="EMBL/GenBank/DDBJ databases">
        <authorList>
            <person name="Zhang Y."/>
            <person name="Guo Z."/>
        </authorList>
    </citation>
    <scope>NUCLEOTIDE SEQUENCE</scope>
    <source>
        <strain evidence="2">BN30871</strain>
    </source>
</reference>
<keyword evidence="1" id="KW-0472">Membrane</keyword>
<feature type="transmembrane region" description="Helical" evidence="1">
    <location>
        <begin position="230"/>
        <end position="247"/>
    </location>
</feature>
<accession>A0A0S4XNZ4</accession>
<protein>
    <recommendedName>
        <fullName evidence="3">Glycosyltransferase RgtA/B/C/D-like domain-containing protein</fullName>
    </recommendedName>
</protein>
<feature type="transmembrane region" description="Helical" evidence="1">
    <location>
        <begin position="169"/>
        <end position="186"/>
    </location>
</feature>
<proteinExistence type="predicted"/>
<feature type="transmembrane region" description="Helical" evidence="1">
    <location>
        <begin position="292"/>
        <end position="311"/>
    </location>
</feature>
<evidence type="ECO:0008006" key="3">
    <source>
        <dbReference type="Google" id="ProtNLM"/>
    </source>
</evidence>
<dbReference type="AlphaFoldDB" id="A0A0S4XNZ4"/>
<feature type="transmembrane region" description="Helical" evidence="1">
    <location>
        <begin position="137"/>
        <end position="162"/>
    </location>
</feature>
<organism evidence="2">
    <name type="scientific">Sulfurovum sp. enrichment culture clone C5</name>
    <dbReference type="NCBI Taxonomy" id="497650"/>
    <lineage>
        <taxon>Bacteria</taxon>
        <taxon>Pseudomonadati</taxon>
        <taxon>Campylobacterota</taxon>
        <taxon>Epsilonproteobacteria</taxon>
        <taxon>Campylobacterales</taxon>
        <taxon>Sulfurovaceae</taxon>
        <taxon>Sulfurovum</taxon>
        <taxon>environmental samples</taxon>
    </lineage>
</organism>
<feature type="transmembrane region" description="Helical" evidence="1">
    <location>
        <begin position="201"/>
        <end position="223"/>
    </location>
</feature>